<dbReference type="STRING" id="1198245.SAMN05444858_103227"/>
<evidence type="ECO:0000313" key="2">
    <source>
        <dbReference type="Proteomes" id="UP000186004"/>
    </source>
</evidence>
<organism evidence="1 2">
    <name type="scientific">Micromonospora avicenniae</name>
    <dbReference type="NCBI Taxonomy" id="1198245"/>
    <lineage>
        <taxon>Bacteria</taxon>
        <taxon>Bacillati</taxon>
        <taxon>Actinomycetota</taxon>
        <taxon>Actinomycetes</taxon>
        <taxon>Micromonosporales</taxon>
        <taxon>Micromonosporaceae</taxon>
        <taxon>Micromonospora</taxon>
    </lineage>
</organism>
<keyword evidence="2" id="KW-1185">Reference proteome</keyword>
<accession>A0A1N6U5C1</accession>
<dbReference type="EMBL" id="FTNF01000003">
    <property type="protein sequence ID" value="SIQ60848.1"/>
    <property type="molecule type" value="Genomic_DNA"/>
</dbReference>
<evidence type="ECO:0000313" key="1">
    <source>
        <dbReference type="EMBL" id="SIQ60848.1"/>
    </source>
</evidence>
<reference evidence="1 2" key="1">
    <citation type="submission" date="2017-01" db="EMBL/GenBank/DDBJ databases">
        <authorList>
            <person name="Mah S.A."/>
            <person name="Swanson W.J."/>
            <person name="Moy G.W."/>
            <person name="Vacquier V.D."/>
        </authorList>
    </citation>
    <scope>NUCLEOTIDE SEQUENCE [LARGE SCALE GENOMIC DNA]</scope>
    <source>
        <strain evidence="1 2">DSM 45758</strain>
    </source>
</reference>
<sequence length="90" mass="9593">MVLRAGDGMLTETVACLPGRPPELPATVLDEAVPPTLALPTDAPRLHFLSSATPAAAATFPADRGRIVVPASTLLQPRVLEYARTEWRGY</sequence>
<gene>
    <name evidence="1" type="ORF">SAMN05444858_103227</name>
</gene>
<dbReference type="Proteomes" id="UP000186004">
    <property type="component" value="Unassembled WGS sequence"/>
</dbReference>
<proteinExistence type="predicted"/>
<name>A0A1N6U5C1_9ACTN</name>
<protein>
    <submittedName>
        <fullName evidence="1">Uncharacterized protein</fullName>
    </submittedName>
</protein>
<dbReference type="AlphaFoldDB" id="A0A1N6U5C1"/>